<evidence type="ECO:0000313" key="1">
    <source>
        <dbReference type="EMBL" id="GAP04876.1"/>
    </source>
</evidence>
<gene>
    <name evidence="1" type="ORF">FTRO_0110110</name>
</gene>
<name>A0A3F3H3F3_9LACO</name>
<reference evidence="1" key="1">
    <citation type="journal article" date="2015" name="BMC Genomics">
        <title>Comparative genomics of Fructobacillus spp. and Leuconostoc spp. reveals niche-specific evolution of Fructobacillus spp.</title>
        <authorList>
            <person name="Endo A."/>
            <person name="Tanizawa Y."/>
            <person name="Tanaka N."/>
            <person name="Maeno S."/>
            <person name="Kumar H."/>
            <person name="Shiwa Y."/>
            <person name="Okada S."/>
            <person name="Yoshikawa H."/>
            <person name="Dicks L."/>
            <person name="Nakagawa J."/>
            <person name="Arita M."/>
        </authorList>
    </citation>
    <scope>NUCLEOTIDE SEQUENCE [LARGE SCALE GENOMIC DNA]</scope>
    <source>
        <strain evidence="1">F214-1</strain>
    </source>
</reference>
<dbReference type="RefSeq" id="WP_059394217.1">
    <property type="nucleotide sequence ID" value="NZ_DF968088.1"/>
</dbReference>
<dbReference type="SUPFAM" id="SSF160719">
    <property type="entry name" value="gpW/gp25-like"/>
    <property type="match status" value="1"/>
</dbReference>
<dbReference type="AlphaFoldDB" id="A0A3F3H3F3"/>
<dbReference type="Gene3D" id="3.10.450.40">
    <property type="match status" value="1"/>
</dbReference>
<protein>
    <recommendedName>
        <fullName evidence="2">Phage protein</fullName>
    </recommendedName>
</protein>
<proteinExistence type="predicted"/>
<evidence type="ECO:0008006" key="2">
    <source>
        <dbReference type="Google" id="ProtNLM"/>
    </source>
</evidence>
<dbReference type="EMBL" id="DF968088">
    <property type="protein sequence ID" value="GAP04876.1"/>
    <property type="molecule type" value="Genomic_DNA"/>
</dbReference>
<dbReference type="InterPro" id="IPR020288">
    <property type="entry name" value="Sheath_initiator"/>
</dbReference>
<sequence length="125" mass="14115">MASETMKEELLPSRTYEVLNGRIMNLIDGQEAMRQAIEKALQTQRYSVAWLSKNYGTDLEQLVGKSLDYAKSEVKRMISETFAADKRIIDVEVTNIDEMNKTDLAVYVNISTSFGKVAVVKEVTT</sequence>
<organism evidence="1">
    <name type="scientific">Fructobacillus tropaeoli</name>
    <dbReference type="NCBI Taxonomy" id="709323"/>
    <lineage>
        <taxon>Bacteria</taxon>
        <taxon>Bacillati</taxon>
        <taxon>Bacillota</taxon>
        <taxon>Bacilli</taxon>
        <taxon>Lactobacillales</taxon>
        <taxon>Lactobacillaceae</taxon>
        <taxon>Fructobacillus</taxon>
    </lineage>
</organism>
<dbReference type="Proteomes" id="UP000064514">
    <property type="component" value="Unassembled WGS sequence"/>
</dbReference>
<dbReference type="STRING" id="709323.GCA_001047135_01439"/>
<accession>A0A3F3H3F3</accession>
<dbReference type="Pfam" id="PF10934">
    <property type="entry name" value="Sheath_initiator"/>
    <property type="match status" value="1"/>
</dbReference>